<dbReference type="PANTHER" id="PTHR44329">
    <property type="entry name" value="SERINE/THREONINE-PROTEIN KINASE TNNI3K-RELATED"/>
    <property type="match status" value="1"/>
</dbReference>
<feature type="domain" description="Protein kinase" evidence="1">
    <location>
        <begin position="129"/>
        <end position="335"/>
    </location>
</feature>
<proteinExistence type="predicted"/>
<protein>
    <recommendedName>
        <fullName evidence="1">Protein kinase domain-containing protein</fullName>
    </recommendedName>
</protein>
<evidence type="ECO:0000259" key="1">
    <source>
        <dbReference type="PROSITE" id="PS50011"/>
    </source>
</evidence>
<reference evidence="3" key="1">
    <citation type="journal article" date="2014" name="Proc. Natl. Acad. Sci. U.S.A.">
        <title>Extensive sampling of basidiomycete genomes demonstrates inadequacy of the white-rot/brown-rot paradigm for wood decay fungi.</title>
        <authorList>
            <person name="Riley R."/>
            <person name="Salamov A.A."/>
            <person name="Brown D.W."/>
            <person name="Nagy L.G."/>
            <person name="Floudas D."/>
            <person name="Held B.W."/>
            <person name="Levasseur A."/>
            <person name="Lombard V."/>
            <person name="Morin E."/>
            <person name="Otillar R."/>
            <person name="Lindquist E.A."/>
            <person name="Sun H."/>
            <person name="LaButti K.M."/>
            <person name="Schmutz J."/>
            <person name="Jabbour D."/>
            <person name="Luo H."/>
            <person name="Baker S.E."/>
            <person name="Pisabarro A.G."/>
            <person name="Walton J.D."/>
            <person name="Blanchette R.A."/>
            <person name="Henrissat B."/>
            <person name="Martin F."/>
            <person name="Cullen D."/>
            <person name="Hibbett D.S."/>
            <person name="Grigoriev I.V."/>
        </authorList>
    </citation>
    <scope>NUCLEOTIDE SEQUENCE [LARGE SCALE GENOMIC DNA]</scope>
    <source>
        <strain evidence="3">FD-172 SS1</strain>
    </source>
</reference>
<dbReference type="InterPro" id="IPR001245">
    <property type="entry name" value="Ser-Thr/Tyr_kinase_cat_dom"/>
</dbReference>
<dbReference type="Pfam" id="PF07714">
    <property type="entry name" value="PK_Tyr_Ser-Thr"/>
    <property type="match status" value="1"/>
</dbReference>
<dbReference type="GO" id="GO:0005524">
    <property type="term" value="F:ATP binding"/>
    <property type="evidence" value="ECO:0007669"/>
    <property type="project" value="InterPro"/>
</dbReference>
<dbReference type="PROSITE" id="PS50011">
    <property type="entry name" value="PROTEIN_KINASE_DOM"/>
    <property type="match status" value="1"/>
</dbReference>
<dbReference type="PROSITE" id="PS00109">
    <property type="entry name" value="PROTEIN_KINASE_TYR"/>
    <property type="match status" value="1"/>
</dbReference>
<dbReference type="InterPro" id="IPR008266">
    <property type="entry name" value="Tyr_kinase_AS"/>
</dbReference>
<dbReference type="InterPro" id="IPR051681">
    <property type="entry name" value="Ser/Thr_Kinases-Pseudokinases"/>
</dbReference>
<dbReference type="STRING" id="930990.A0A067MZU5"/>
<dbReference type="GO" id="GO:0004674">
    <property type="term" value="F:protein serine/threonine kinase activity"/>
    <property type="evidence" value="ECO:0007669"/>
    <property type="project" value="TreeGrafter"/>
</dbReference>
<dbReference type="InParanoid" id="A0A067MZU5"/>
<dbReference type="AlphaFoldDB" id="A0A067MZU5"/>
<dbReference type="Proteomes" id="UP000027195">
    <property type="component" value="Unassembled WGS sequence"/>
</dbReference>
<dbReference type="PANTHER" id="PTHR44329:SF214">
    <property type="entry name" value="PROTEIN KINASE DOMAIN-CONTAINING PROTEIN"/>
    <property type="match status" value="1"/>
</dbReference>
<dbReference type="EMBL" id="KL198024">
    <property type="protein sequence ID" value="KDQ17397.1"/>
    <property type="molecule type" value="Genomic_DNA"/>
</dbReference>
<dbReference type="InterPro" id="IPR000719">
    <property type="entry name" value="Prot_kinase_dom"/>
</dbReference>
<organism evidence="2 3">
    <name type="scientific">Botryobasidium botryosum (strain FD-172 SS1)</name>
    <dbReference type="NCBI Taxonomy" id="930990"/>
    <lineage>
        <taxon>Eukaryota</taxon>
        <taxon>Fungi</taxon>
        <taxon>Dikarya</taxon>
        <taxon>Basidiomycota</taxon>
        <taxon>Agaricomycotina</taxon>
        <taxon>Agaricomycetes</taxon>
        <taxon>Cantharellales</taxon>
        <taxon>Botryobasidiaceae</taxon>
        <taxon>Botryobasidium</taxon>
    </lineage>
</organism>
<evidence type="ECO:0000313" key="3">
    <source>
        <dbReference type="Proteomes" id="UP000027195"/>
    </source>
</evidence>
<name>A0A067MZU5_BOTB1</name>
<dbReference type="SUPFAM" id="SSF56112">
    <property type="entry name" value="Protein kinase-like (PK-like)"/>
    <property type="match status" value="1"/>
</dbReference>
<keyword evidence="3" id="KW-1185">Reference proteome</keyword>
<dbReference type="Gene3D" id="1.10.510.10">
    <property type="entry name" value="Transferase(Phosphotransferase) domain 1"/>
    <property type="match status" value="1"/>
</dbReference>
<gene>
    <name evidence="2" type="ORF">BOTBODRAFT_605959</name>
</gene>
<evidence type="ECO:0000313" key="2">
    <source>
        <dbReference type="EMBL" id="KDQ17397.1"/>
    </source>
</evidence>
<dbReference type="HOGENOM" id="CLU_828978_0_0_1"/>
<dbReference type="InterPro" id="IPR011009">
    <property type="entry name" value="Kinase-like_dom_sf"/>
</dbReference>
<sequence length="335" mass="37720">MQEWAEYSRVWAFCTQETIFRTLERFNEDLDNLGVPAAGEESRQIALAEDRAALNRTLCYIVTSFKDMREIFSLDPADIHYFVDAIQHAMRNEQAQSPIYNRFQDAFLAFRTAITRVDSAPDLSSLIEKLGENPVKRDTFSDIYEGELLGQEKVALATFRVTKPPDPQTWQRFHREILMWTNLQHENVLEIYGLQGDMCLVLPWVPVDAHAYLESNPQVNPHSLLLGAAAGLEYLHAHQPPIIHGDIRGANILVSESGAAQITGYGVVPFMVGASMDKSIDHLIAARWTAPELITPLENEESNGETPAIDTWTQASDVWSFGMTILAPFRENSIS</sequence>
<accession>A0A067MZU5</accession>